<dbReference type="Proteomes" id="UP000034841">
    <property type="component" value="Unassembled WGS sequence"/>
</dbReference>
<keyword evidence="3" id="KW-1185">Reference proteome</keyword>
<dbReference type="GO" id="GO:0030008">
    <property type="term" value="C:TRAPP complex"/>
    <property type="evidence" value="ECO:0007669"/>
    <property type="project" value="TreeGrafter"/>
</dbReference>
<evidence type="ECO:0000313" key="3">
    <source>
        <dbReference type="Proteomes" id="UP000034841"/>
    </source>
</evidence>
<sequence>MQLLRCLPTNQTTNKSSAPSMATLPMAEPGLLSPHSSTRSPQISESVRPTDFSFLLRPDIYNSLNTFAAPVCFKNSPKQPRPDAPISELLAGGHFRAAAAAAVTELTSGTLDPTNHRRIFELLYIRLTCLMLIDATNVAAQEVKALEDLNNVTLYIDQETGQHMVPWDLRVLNVKLQAVGFDDMRRAVMSYYDLAREARASVAMARSSSERELWTARLRDIGVKVAWSLVDLDDTLGAIVHMRTLPSVVDGTVRLAEALLWLHLGDSEAAKDVVKTLAEGDERQIIEALTDMADGDFESALTQLEKLAEEAETASETVQVNRAVCLLYSGKMDKASQVLEGLIDGGFASHTLLLNLSTIYELCADKNRGLKTALASRVASREPDETGWERTNADFKL</sequence>
<dbReference type="PANTHER" id="PTHR21581:SF6">
    <property type="entry name" value="TRAFFICKING PROTEIN PARTICLE COMPLEX SUBUNIT 12"/>
    <property type="match status" value="1"/>
</dbReference>
<comment type="caution">
    <text evidence="2">The sequence shown here is derived from an EMBL/GenBank/DDBJ whole genome shotgun (WGS) entry which is preliminary data.</text>
</comment>
<evidence type="ECO:0000256" key="1">
    <source>
        <dbReference type="SAM" id="MobiDB-lite"/>
    </source>
</evidence>
<dbReference type="AlphaFoldDB" id="A0A0F8CNT4"/>
<feature type="compositionally biased region" description="Polar residues" evidence="1">
    <location>
        <begin position="34"/>
        <end position="45"/>
    </location>
</feature>
<proteinExistence type="predicted"/>
<feature type="compositionally biased region" description="Polar residues" evidence="1">
    <location>
        <begin position="8"/>
        <end position="20"/>
    </location>
</feature>
<protein>
    <recommendedName>
        <fullName evidence="4">Trafficking protein particle complex subunit 12</fullName>
    </recommendedName>
</protein>
<dbReference type="EMBL" id="LBBL01000431">
    <property type="protein sequence ID" value="KKF92392.1"/>
    <property type="molecule type" value="Genomic_DNA"/>
</dbReference>
<accession>A0A0F8CNT4</accession>
<evidence type="ECO:0000313" key="2">
    <source>
        <dbReference type="EMBL" id="KKF92392.1"/>
    </source>
</evidence>
<organism evidence="2 3">
    <name type="scientific">Ceratocystis fimbriata f. sp. platani</name>
    <dbReference type="NCBI Taxonomy" id="88771"/>
    <lineage>
        <taxon>Eukaryota</taxon>
        <taxon>Fungi</taxon>
        <taxon>Dikarya</taxon>
        <taxon>Ascomycota</taxon>
        <taxon>Pezizomycotina</taxon>
        <taxon>Sordariomycetes</taxon>
        <taxon>Hypocreomycetidae</taxon>
        <taxon>Microascales</taxon>
        <taxon>Ceratocystidaceae</taxon>
        <taxon>Ceratocystis</taxon>
    </lineage>
</organism>
<dbReference type="Gene3D" id="1.25.40.10">
    <property type="entry name" value="Tetratricopeptide repeat domain"/>
    <property type="match status" value="1"/>
</dbReference>
<name>A0A0F8CNT4_CERFI</name>
<dbReference type="GO" id="GO:0005794">
    <property type="term" value="C:Golgi apparatus"/>
    <property type="evidence" value="ECO:0007669"/>
    <property type="project" value="TreeGrafter"/>
</dbReference>
<feature type="region of interest" description="Disordered" evidence="1">
    <location>
        <begin position="1"/>
        <end position="45"/>
    </location>
</feature>
<dbReference type="InterPro" id="IPR011990">
    <property type="entry name" value="TPR-like_helical_dom_sf"/>
</dbReference>
<gene>
    <name evidence="2" type="ORF">CFO_g5258</name>
</gene>
<evidence type="ECO:0008006" key="4">
    <source>
        <dbReference type="Google" id="ProtNLM"/>
    </source>
</evidence>
<dbReference type="PANTHER" id="PTHR21581">
    <property type="entry name" value="D-ALANYL-D-ALANINE CARBOXYPEPTIDASE"/>
    <property type="match status" value="1"/>
</dbReference>
<reference evidence="2 3" key="1">
    <citation type="submission" date="2015-04" db="EMBL/GenBank/DDBJ databases">
        <title>Genome sequence of Ceratocystis platani, a major pathogen of plane trees.</title>
        <authorList>
            <person name="Belbahri L."/>
        </authorList>
    </citation>
    <scope>NUCLEOTIDE SEQUENCE [LARGE SCALE GENOMIC DNA]</scope>
    <source>
        <strain evidence="2 3">CFO</strain>
    </source>
</reference>
<dbReference type="OrthoDB" id="428342at2759"/>